<keyword evidence="6 9" id="KW-1133">Transmembrane helix</keyword>
<feature type="region of interest" description="Disordered" evidence="8">
    <location>
        <begin position="403"/>
        <end position="424"/>
    </location>
</feature>
<dbReference type="SUPFAM" id="SSF103473">
    <property type="entry name" value="MFS general substrate transporter"/>
    <property type="match status" value="1"/>
</dbReference>
<reference evidence="10 11" key="1">
    <citation type="submission" date="2019-11" db="EMBL/GenBank/DDBJ databases">
        <title>Novel species isolated from a subtropical stream in China.</title>
        <authorList>
            <person name="Lu H."/>
        </authorList>
    </citation>
    <scope>NUCLEOTIDE SEQUENCE [LARGE SCALE GENOMIC DNA]</scope>
    <source>
        <strain evidence="10 11">FT92W</strain>
    </source>
</reference>
<evidence type="ECO:0000256" key="8">
    <source>
        <dbReference type="SAM" id="MobiDB-lite"/>
    </source>
</evidence>
<feature type="transmembrane region" description="Helical" evidence="9">
    <location>
        <begin position="167"/>
        <end position="186"/>
    </location>
</feature>
<evidence type="ECO:0000256" key="1">
    <source>
        <dbReference type="ARBA" id="ARBA00004429"/>
    </source>
</evidence>
<evidence type="ECO:0000313" key="10">
    <source>
        <dbReference type="EMBL" id="MRV70287.1"/>
    </source>
</evidence>
<sequence length="424" mass="46134">MNSRQSNYRFLSTLIFVYFFSQAMSISLLTLWLRNSLKLNGAETGIVLGANFVAAMCSQPVYGFVSDKIGFRKHILWTVSALVALCGLFFLYVYGPLLKTNIWLGAAVGGAYLGVTFYAGSYALETYVDRVGRRHGFEYSRVRMWGSLGFASAAAFSGRLFNIDPSINFFLASGAGLVMVVLLLSWRVHPEVGGIVNSNAESRALNLADAMALLRNAKFWRFMVFILGVTNIYLVFDQQFQAYFVSLFPDPKQGTNMFTYLNSTQIFIEAGGLFLAPLLVKRIGAKNGLMLAGSIMLVRIAGSGLAAGPLSISALKLLHSVELPILAVSIFRYIAFHFDNRLTSTIYMVGVSFGHSLGLSILSGIAGFSYDVIGFPATYLALAALGLVFLMLSAWALETTPAEIPRNGDTPPVTEPAARSSSAH</sequence>
<dbReference type="InterPro" id="IPR000576">
    <property type="entry name" value="LacY/RafB_perm_fam"/>
</dbReference>
<feature type="transmembrane region" description="Helical" evidence="9">
    <location>
        <begin position="346"/>
        <end position="370"/>
    </location>
</feature>
<feature type="transmembrane region" description="Helical" evidence="9">
    <location>
        <begin position="45"/>
        <end position="63"/>
    </location>
</feature>
<dbReference type="Gene3D" id="1.20.1250.20">
    <property type="entry name" value="MFS general substrate transporter like domains"/>
    <property type="match status" value="2"/>
</dbReference>
<dbReference type="NCBIfam" id="TIGR00882">
    <property type="entry name" value="2A0105"/>
    <property type="match status" value="1"/>
</dbReference>
<dbReference type="EMBL" id="WKJJ01000001">
    <property type="protein sequence ID" value="MRV70287.1"/>
    <property type="molecule type" value="Genomic_DNA"/>
</dbReference>
<feature type="transmembrane region" description="Helical" evidence="9">
    <location>
        <begin position="12"/>
        <end position="33"/>
    </location>
</feature>
<dbReference type="CDD" id="cd06172">
    <property type="entry name" value="MFS_LacY"/>
    <property type="match status" value="1"/>
</dbReference>
<name>A0A7X2IHT9_9BURK</name>
<protein>
    <submittedName>
        <fullName evidence="10">Oligosaccharide MFS transporter</fullName>
    </submittedName>
</protein>
<keyword evidence="7 9" id="KW-0472">Membrane</keyword>
<keyword evidence="2" id="KW-0813">Transport</keyword>
<feature type="transmembrane region" description="Helical" evidence="9">
    <location>
        <begin position="219"/>
        <end position="236"/>
    </location>
</feature>
<keyword evidence="5 9" id="KW-0812">Transmembrane</keyword>
<dbReference type="PANTHER" id="PTHR23522">
    <property type="entry name" value="BLL5896 PROTEIN"/>
    <property type="match status" value="1"/>
</dbReference>
<gene>
    <name evidence="10" type="ORF">GJ700_00945</name>
</gene>
<dbReference type="PRINTS" id="PR00174">
    <property type="entry name" value="LACYSMPORT"/>
</dbReference>
<dbReference type="InterPro" id="IPR036259">
    <property type="entry name" value="MFS_trans_sf"/>
</dbReference>
<evidence type="ECO:0000256" key="9">
    <source>
        <dbReference type="SAM" id="Phobius"/>
    </source>
</evidence>
<dbReference type="AlphaFoldDB" id="A0A7X2IHT9"/>
<dbReference type="GO" id="GO:0005886">
    <property type="term" value="C:plasma membrane"/>
    <property type="evidence" value="ECO:0007669"/>
    <property type="project" value="UniProtKB-SubCell"/>
</dbReference>
<dbReference type="NCBIfam" id="NF007077">
    <property type="entry name" value="PRK09528.1"/>
    <property type="match status" value="1"/>
</dbReference>
<feature type="transmembrane region" description="Helical" evidence="9">
    <location>
        <begin position="314"/>
        <end position="334"/>
    </location>
</feature>
<keyword evidence="11" id="KW-1185">Reference proteome</keyword>
<keyword evidence="4" id="KW-0997">Cell inner membrane</keyword>
<dbReference type="GO" id="GO:0030395">
    <property type="term" value="F:lactose binding"/>
    <property type="evidence" value="ECO:0007669"/>
    <property type="project" value="TreeGrafter"/>
</dbReference>
<organism evidence="10 11">
    <name type="scientific">Pseudoduganella rivuli</name>
    <dbReference type="NCBI Taxonomy" id="2666085"/>
    <lineage>
        <taxon>Bacteria</taxon>
        <taxon>Pseudomonadati</taxon>
        <taxon>Pseudomonadota</taxon>
        <taxon>Betaproteobacteria</taxon>
        <taxon>Burkholderiales</taxon>
        <taxon>Oxalobacteraceae</taxon>
        <taxon>Telluria group</taxon>
        <taxon>Pseudoduganella</taxon>
    </lineage>
</organism>
<evidence type="ECO:0000256" key="6">
    <source>
        <dbReference type="ARBA" id="ARBA00022989"/>
    </source>
</evidence>
<comment type="subcellular location">
    <subcellularLocation>
        <location evidence="1">Cell inner membrane</location>
        <topology evidence="1">Multi-pass membrane protein</topology>
    </subcellularLocation>
</comment>
<feature type="transmembrane region" description="Helical" evidence="9">
    <location>
        <begin position="75"/>
        <end position="95"/>
    </location>
</feature>
<feature type="transmembrane region" description="Helical" evidence="9">
    <location>
        <begin position="376"/>
        <end position="397"/>
    </location>
</feature>
<dbReference type="GO" id="GO:0015528">
    <property type="term" value="F:lactose:proton symporter activity"/>
    <property type="evidence" value="ECO:0007669"/>
    <property type="project" value="TreeGrafter"/>
</dbReference>
<dbReference type="PANTHER" id="PTHR23522:SF10">
    <property type="entry name" value="3-PHENYLPROPIONIC ACID TRANSPORTER-RELATED"/>
    <property type="match status" value="1"/>
</dbReference>
<evidence type="ECO:0000256" key="4">
    <source>
        <dbReference type="ARBA" id="ARBA00022519"/>
    </source>
</evidence>
<evidence type="ECO:0000256" key="5">
    <source>
        <dbReference type="ARBA" id="ARBA00022692"/>
    </source>
</evidence>
<dbReference type="RefSeq" id="WP_154370778.1">
    <property type="nucleotide sequence ID" value="NZ_WKJJ01000001.1"/>
</dbReference>
<proteinExistence type="predicted"/>
<feature type="transmembrane region" description="Helical" evidence="9">
    <location>
        <begin position="256"/>
        <end position="276"/>
    </location>
</feature>
<accession>A0A7X2IHT9</accession>
<evidence type="ECO:0000313" key="11">
    <source>
        <dbReference type="Proteomes" id="UP000446768"/>
    </source>
</evidence>
<feature type="transmembrane region" description="Helical" evidence="9">
    <location>
        <begin position="101"/>
        <end position="124"/>
    </location>
</feature>
<feature type="transmembrane region" description="Helical" evidence="9">
    <location>
        <begin position="144"/>
        <end position="161"/>
    </location>
</feature>
<feature type="transmembrane region" description="Helical" evidence="9">
    <location>
        <begin position="288"/>
        <end position="308"/>
    </location>
</feature>
<evidence type="ECO:0000256" key="3">
    <source>
        <dbReference type="ARBA" id="ARBA00022475"/>
    </source>
</evidence>
<dbReference type="Pfam" id="PF01306">
    <property type="entry name" value="LacY_symp"/>
    <property type="match status" value="1"/>
</dbReference>
<keyword evidence="3" id="KW-1003">Cell membrane</keyword>
<evidence type="ECO:0000256" key="7">
    <source>
        <dbReference type="ARBA" id="ARBA00023136"/>
    </source>
</evidence>
<comment type="caution">
    <text evidence="10">The sequence shown here is derived from an EMBL/GenBank/DDBJ whole genome shotgun (WGS) entry which is preliminary data.</text>
</comment>
<evidence type="ECO:0000256" key="2">
    <source>
        <dbReference type="ARBA" id="ARBA00022448"/>
    </source>
</evidence>
<dbReference type="Proteomes" id="UP000446768">
    <property type="component" value="Unassembled WGS sequence"/>
</dbReference>